<proteinExistence type="predicted"/>
<feature type="region of interest" description="Disordered" evidence="1">
    <location>
        <begin position="644"/>
        <end position="663"/>
    </location>
</feature>
<keyword evidence="3" id="KW-1185">Reference proteome</keyword>
<feature type="compositionally biased region" description="Low complexity" evidence="1">
    <location>
        <begin position="10"/>
        <end position="27"/>
    </location>
</feature>
<sequence length="1085" mass="118219">MEEENALGESSHLLPSLSLSPPSSSSSIGAPKAFAGIAHSPIDQASQLAAPAVQVSALHAHSSESTSQLYASSYFAASTTPQQHSQQQQQQQYLPEKEQQWNTERAPRVATKNMLGSLSRLAGDAFKGAKQATEQLVQVAQHAASTSDLTTITKPKLSQRVSSSYPISSSPSSLENEILSGLDDLSEEERQKIMAVMASAELDTASTSISGSPAPVKISVSHTVDSFFKNEDRRASTSTLPEQSQVVCGSISEVESKPSAMMPPFSISTDIVGEVDLSSLSPAERNQIISVMKAAESEESNIIPPASSFISVLPPITQVDDEFHDNLARLSPFEKHQILAVMKAAQEEHFEATHAVLSHPLSQRTSGAYDEGNEWRESKNSGYTNDTCAKNAEKNILEIEKIEILTSFMESSATSSVDVTLPQLNSDYTRIEDSNCDPSVTNVNMISSVVIGTDIQEAGSPSAPGSSDYGSTDFDYTYGDDRRFIFDGVTQMEDSSKENQDADSGVGTFDWSDQGHYEWTERKPRMWTTVFSEEEEKSDIDMQKHGKSAEDYIKAVDSHHQIVALTDDSENTIKESSVITEKNLCKADTAHDSDEQCFIKTDSSSKKTVETAAQHEILKTAHIMRTPPAITVTDHGDGIRIAVDDDSDAETSPSSDEDDYPDQVIEVPSAPSKSYDEVEKEQEQQEAFGKAVLQQIQAFGEAANDEFDVQWVHDNLIKNEVISNIFAHDESTTPAVAYDTILLSVETEHADKTPNLNTINSERKNPFLNTGNNDSTLKIVEENENSLESEDLDYTAAASYYNSQSFLTHRPGSVYTIPEDKEQDDGQVSTDSKFYAKEMVRRVRAESSILKAACKSSLLSDATTALNIVSTLNSAQKDRDVTITVYSSDYYSQLQKRQNEALKQTLFHGAETDTRTPAVETNVDSFEASFQLKHITTSSSTVVQKEPAFSLSSSGVSSCNSAMLFDVSSHRMALGGFSGIKNGWIDEVEISTNSAANKNDSGTDALKMSAGITRHLKIETSPNSVCNIPSFHKKLGQSFNSPSKAKSALLSETLGSGLDSNVTAISPRFENDPIATRSPTFDLYI</sequence>
<name>A0A238BST6_9BILA</name>
<dbReference type="Proteomes" id="UP000242913">
    <property type="component" value="Unassembled WGS sequence"/>
</dbReference>
<reference evidence="2 3" key="1">
    <citation type="submission" date="2015-12" db="EMBL/GenBank/DDBJ databases">
        <title>Draft genome of the nematode, Onchocerca flexuosa.</title>
        <authorList>
            <person name="Mitreva M."/>
        </authorList>
    </citation>
    <scope>NUCLEOTIDE SEQUENCE [LARGE SCALE GENOMIC DNA]</scope>
    <source>
        <strain evidence="2">Red Deer</strain>
    </source>
</reference>
<gene>
    <name evidence="2" type="ORF">X798_04627</name>
</gene>
<feature type="compositionally biased region" description="Acidic residues" evidence="1">
    <location>
        <begin position="644"/>
        <end position="661"/>
    </location>
</feature>
<dbReference type="OrthoDB" id="5872711at2759"/>
<dbReference type="EMBL" id="KZ270009">
    <property type="protein sequence ID" value="OZC08427.1"/>
    <property type="molecule type" value="Genomic_DNA"/>
</dbReference>
<evidence type="ECO:0000313" key="2">
    <source>
        <dbReference type="EMBL" id="OZC08427.1"/>
    </source>
</evidence>
<accession>A0A238BST6</accession>
<dbReference type="AlphaFoldDB" id="A0A238BST6"/>
<evidence type="ECO:0000256" key="1">
    <source>
        <dbReference type="SAM" id="MobiDB-lite"/>
    </source>
</evidence>
<feature type="region of interest" description="Disordered" evidence="1">
    <location>
        <begin position="1"/>
        <end position="31"/>
    </location>
</feature>
<feature type="region of interest" description="Disordered" evidence="1">
    <location>
        <begin position="80"/>
        <end position="105"/>
    </location>
</feature>
<organism evidence="2 3">
    <name type="scientific">Onchocerca flexuosa</name>
    <dbReference type="NCBI Taxonomy" id="387005"/>
    <lineage>
        <taxon>Eukaryota</taxon>
        <taxon>Metazoa</taxon>
        <taxon>Ecdysozoa</taxon>
        <taxon>Nematoda</taxon>
        <taxon>Chromadorea</taxon>
        <taxon>Rhabditida</taxon>
        <taxon>Spirurina</taxon>
        <taxon>Spiruromorpha</taxon>
        <taxon>Filarioidea</taxon>
        <taxon>Onchocercidae</taxon>
        <taxon>Onchocerca</taxon>
    </lineage>
</organism>
<protein>
    <submittedName>
        <fullName evidence="2">Uncharacterized protein</fullName>
    </submittedName>
</protein>
<evidence type="ECO:0000313" key="3">
    <source>
        <dbReference type="Proteomes" id="UP000242913"/>
    </source>
</evidence>
<feature type="compositionally biased region" description="Low complexity" evidence="1">
    <location>
        <begin position="82"/>
        <end position="92"/>
    </location>
</feature>